<dbReference type="PANTHER" id="PTHR11733">
    <property type="entry name" value="ZINC METALLOPROTEASE FAMILY M13 NEPRILYSIN-RELATED"/>
    <property type="match status" value="1"/>
</dbReference>
<dbReference type="AlphaFoldDB" id="A0A0N4ZGN3"/>
<protein>
    <submittedName>
        <fullName evidence="5">Peptidase_M13 domain-containing protein</fullName>
    </submittedName>
</protein>
<evidence type="ECO:0000313" key="5">
    <source>
        <dbReference type="WBParaSite" id="PTRK_0000694000.1"/>
    </source>
</evidence>
<feature type="chain" id="PRO_5005891830" evidence="2">
    <location>
        <begin position="19"/>
        <end position="466"/>
    </location>
</feature>
<evidence type="ECO:0000256" key="1">
    <source>
        <dbReference type="ARBA" id="ARBA00007357"/>
    </source>
</evidence>
<name>A0A0N4ZGN3_PARTI</name>
<dbReference type="InterPro" id="IPR000718">
    <property type="entry name" value="Peptidase_M13"/>
</dbReference>
<proteinExistence type="inferred from homology"/>
<dbReference type="InterPro" id="IPR024079">
    <property type="entry name" value="MetalloPept_cat_dom_sf"/>
</dbReference>
<reference evidence="5" key="1">
    <citation type="submission" date="2017-02" db="UniProtKB">
        <authorList>
            <consortium name="WormBaseParasite"/>
        </authorList>
    </citation>
    <scope>IDENTIFICATION</scope>
</reference>
<dbReference type="STRING" id="131310.A0A0N4ZGN3"/>
<dbReference type="PROSITE" id="PS51885">
    <property type="entry name" value="NEPRILYSIN"/>
    <property type="match status" value="1"/>
</dbReference>
<comment type="similarity">
    <text evidence="1">Belongs to the peptidase M13 family.</text>
</comment>
<keyword evidence="4" id="KW-1185">Reference proteome</keyword>
<dbReference type="Pfam" id="PF01431">
    <property type="entry name" value="Peptidase_M13"/>
    <property type="match status" value="1"/>
</dbReference>
<dbReference type="GO" id="GO:0005886">
    <property type="term" value="C:plasma membrane"/>
    <property type="evidence" value="ECO:0007669"/>
    <property type="project" value="TreeGrafter"/>
</dbReference>
<dbReference type="InterPro" id="IPR042089">
    <property type="entry name" value="Peptidase_M13_dom_2"/>
</dbReference>
<feature type="signal peptide" evidence="2">
    <location>
        <begin position="1"/>
        <end position="18"/>
    </location>
</feature>
<feature type="domain" description="Peptidase M13 C-terminal" evidence="3">
    <location>
        <begin position="254"/>
        <end position="460"/>
    </location>
</feature>
<dbReference type="PRINTS" id="PR00786">
    <property type="entry name" value="NEPRILYSIN"/>
</dbReference>
<dbReference type="Gene3D" id="3.40.390.10">
    <property type="entry name" value="Collagenase (Catalytic Domain)"/>
    <property type="match status" value="2"/>
</dbReference>
<dbReference type="GO" id="GO:0016485">
    <property type="term" value="P:protein processing"/>
    <property type="evidence" value="ECO:0007669"/>
    <property type="project" value="TreeGrafter"/>
</dbReference>
<accession>A0A0N4ZGN3</accession>
<dbReference type="PANTHER" id="PTHR11733:SF167">
    <property type="entry name" value="FI17812P1-RELATED"/>
    <property type="match status" value="1"/>
</dbReference>
<keyword evidence="2" id="KW-0732">Signal</keyword>
<evidence type="ECO:0000259" key="3">
    <source>
        <dbReference type="Pfam" id="PF01431"/>
    </source>
</evidence>
<dbReference type="SUPFAM" id="SSF55486">
    <property type="entry name" value="Metalloproteases ('zincins'), catalytic domain"/>
    <property type="match status" value="2"/>
</dbReference>
<dbReference type="WBParaSite" id="PTRK_0000694000.1">
    <property type="protein sequence ID" value="PTRK_0000694000.1"/>
    <property type="gene ID" value="PTRK_0000694000"/>
</dbReference>
<sequence>MIKSFFIFSSISIALLLSNDNHFEKNFLDYDLSENVLLEAINEKVNPCDDFYNFACGRWINNKKFDDIYLRNDEAYYRFDDIFKDEYLTGKKHLNSPALELLKYAFNFCKNDDYDDTFDITYLDCGRKVMNVSDVIFHTIIINDFIGAKRIRQINETVYEMFYNIRDEFIETIKENKWLDKHSKDLIMKKIDNITVIESFNLNIFNMKAIDKMYSKIDYKQVEKLDDLLVLINETTNEFKKIYVPEYQDPLNNNAYYFPTDNAFHVFLGLLERPFFDINFLTSMKYGGYGFIIGHEIVHGFSGNSLKYLVANVEGNLLSDESYEEYNDRMRCIINQYESQSKDISGQTYNGTQILEENISDNGGIKLAYNAYKKIVKKYGYEENKMKKLSKYTNEQLFFISFANFFCNKKNNYSDIVIESGLVHGPDKLRATITLRNQKEFAKAFQCKKGTKMNPVDKCETYKRTL</sequence>
<dbReference type="Proteomes" id="UP000038045">
    <property type="component" value="Unplaced"/>
</dbReference>
<evidence type="ECO:0000313" key="4">
    <source>
        <dbReference type="Proteomes" id="UP000038045"/>
    </source>
</evidence>
<organism evidence="4 5">
    <name type="scientific">Parastrongyloides trichosuri</name>
    <name type="common">Possum-specific nematode worm</name>
    <dbReference type="NCBI Taxonomy" id="131310"/>
    <lineage>
        <taxon>Eukaryota</taxon>
        <taxon>Metazoa</taxon>
        <taxon>Ecdysozoa</taxon>
        <taxon>Nematoda</taxon>
        <taxon>Chromadorea</taxon>
        <taxon>Rhabditida</taxon>
        <taxon>Tylenchina</taxon>
        <taxon>Panagrolaimomorpha</taxon>
        <taxon>Strongyloidoidea</taxon>
        <taxon>Strongyloididae</taxon>
        <taxon>Parastrongyloides</taxon>
    </lineage>
</organism>
<dbReference type="Gene3D" id="1.10.1380.10">
    <property type="entry name" value="Neutral endopeptidase , domain2"/>
    <property type="match status" value="2"/>
</dbReference>
<dbReference type="GO" id="GO:0004222">
    <property type="term" value="F:metalloendopeptidase activity"/>
    <property type="evidence" value="ECO:0007669"/>
    <property type="project" value="InterPro"/>
</dbReference>
<dbReference type="InterPro" id="IPR018497">
    <property type="entry name" value="Peptidase_M13_C"/>
</dbReference>
<evidence type="ECO:0000256" key="2">
    <source>
        <dbReference type="SAM" id="SignalP"/>
    </source>
</evidence>